<dbReference type="InterPro" id="IPR036418">
    <property type="entry name" value="Cyt_c_oxidase_su6a_sf"/>
</dbReference>
<keyword evidence="4" id="KW-0496">Mitochondrion</keyword>
<dbReference type="Proteomes" id="UP000467840">
    <property type="component" value="Chromosome 7"/>
</dbReference>
<evidence type="ECO:0000256" key="2">
    <source>
        <dbReference type="ARBA" id="ARBA00022792"/>
    </source>
</evidence>
<keyword evidence="8" id="KW-1185">Reference proteome</keyword>
<dbReference type="AlphaFoldDB" id="A0A6A6L4V3"/>
<evidence type="ECO:0000256" key="4">
    <source>
        <dbReference type="ARBA" id="ARBA00023128"/>
    </source>
</evidence>
<dbReference type="Pfam" id="PF02046">
    <property type="entry name" value="COX6A"/>
    <property type="match status" value="1"/>
</dbReference>
<dbReference type="Gene3D" id="4.10.95.10">
    <property type="entry name" value="Cytochrome c oxidase, subunit VIa"/>
    <property type="match status" value="1"/>
</dbReference>
<evidence type="ECO:0008006" key="9">
    <source>
        <dbReference type="Google" id="ProtNLM"/>
    </source>
</evidence>
<accession>A0A6A6L4V3</accession>
<evidence type="ECO:0000313" key="7">
    <source>
        <dbReference type="EMBL" id="KAF2295677.1"/>
    </source>
</evidence>
<dbReference type="EMBL" id="JAAGAX010000013">
    <property type="protein sequence ID" value="KAF2295677.1"/>
    <property type="molecule type" value="Genomic_DNA"/>
</dbReference>
<keyword evidence="5" id="KW-0472">Membrane</keyword>
<dbReference type="InterPro" id="IPR001349">
    <property type="entry name" value="Cyt_c_oxidase_su6a"/>
</dbReference>
<name>A0A6A6L4V3_HEVBR</name>
<sequence>MMTMGGCDQEREKGCGAKLGKEDVVWQVRVLSLVLLRAGWNREDVMYSLDLEDREDNIIGCCVGKFPLDFQLPSTSSSCSRQDDDHQNSNEAAEASKWEKITYLGIATCTILAFYNLSKGHPHHEEHPPYQYLHIRNKEFPWGPYGLFEKKHH</sequence>
<organism evidence="7 8">
    <name type="scientific">Hevea brasiliensis</name>
    <name type="common">Para rubber tree</name>
    <name type="synonym">Siphonia brasiliensis</name>
    <dbReference type="NCBI Taxonomy" id="3981"/>
    <lineage>
        <taxon>Eukaryota</taxon>
        <taxon>Viridiplantae</taxon>
        <taxon>Streptophyta</taxon>
        <taxon>Embryophyta</taxon>
        <taxon>Tracheophyta</taxon>
        <taxon>Spermatophyta</taxon>
        <taxon>Magnoliopsida</taxon>
        <taxon>eudicotyledons</taxon>
        <taxon>Gunneridae</taxon>
        <taxon>Pentapetalae</taxon>
        <taxon>rosids</taxon>
        <taxon>fabids</taxon>
        <taxon>Malpighiales</taxon>
        <taxon>Euphorbiaceae</taxon>
        <taxon>Crotonoideae</taxon>
        <taxon>Micrandreae</taxon>
        <taxon>Hevea</taxon>
    </lineage>
</organism>
<dbReference type="FunFam" id="4.10.95.10:FF:000002">
    <property type="entry name" value="Cytochrome c oxidase subunit Via"/>
    <property type="match status" value="1"/>
</dbReference>
<dbReference type="SUPFAM" id="SSF81411">
    <property type="entry name" value="Mitochondrial cytochrome c oxidase subunit VIa"/>
    <property type="match status" value="1"/>
</dbReference>
<proteinExistence type="inferred from homology"/>
<comment type="subcellular location">
    <subcellularLocation>
        <location evidence="1">Mitochondrion inner membrane</location>
    </subcellularLocation>
</comment>
<evidence type="ECO:0000256" key="1">
    <source>
        <dbReference type="ARBA" id="ARBA00004273"/>
    </source>
</evidence>
<evidence type="ECO:0000256" key="5">
    <source>
        <dbReference type="ARBA" id="ARBA00023136"/>
    </source>
</evidence>
<dbReference type="PANTHER" id="PTHR11504:SF0">
    <property type="entry name" value="CYTOCHROME C OXIDASE SUBUNIT"/>
    <property type="match status" value="1"/>
</dbReference>
<reference evidence="7 8" key="1">
    <citation type="journal article" date="2020" name="Mol. Plant">
        <title>The Chromosome-Based Rubber Tree Genome Provides New Insights into Spurge Genome Evolution and Rubber Biosynthesis.</title>
        <authorList>
            <person name="Liu J."/>
            <person name="Shi C."/>
            <person name="Shi C.C."/>
            <person name="Li W."/>
            <person name="Zhang Q.J."/>
            <person name="Zhang Y."/>
            <person name="Li K."/>
            <person name="Lu H.F."/>
            <person name="Shi C."/>
            <person name="Zhu S.T."/>
            <person name="Xiao Z.Y."/>
            <person name="Nan H."/>
            <person name="Yue Y."/>
            <person name="Zhu X.G."/>
            <person name="Wu Y."/>
            <person name="Hong X.N."/>
            <person name="Fan G.Y."/>
            <person name="Tong Y."/>
            <person name="Zhang D."/>
            <person name="Mao C.L."/>
            <person name="Liu Y.L."/>
            <person name="Hao S.J."/>
            <person name="Liu W.Q."/>
            <person name="Lv M.Q."/>
            <person name="Zhang H.B."/>
            <person name="Liu Y."/>
            <person name="Hu-Tang G.R."/>
            <person name="Wang J.P."/>
            <person name="Wang J.H."/>
            <person name="Sun Y.H."/>
            <person name="Ni S.B."/>
            <person name="Chen W.B."/>
            <person name="Zhang X.C."/>
            <person name="Jiao Y.N."/>
            <person name="Eichler E.E."/>
            <person name="Li G.H."/>
            <person name="Liu X."/>
            <person name="Gao L.Z."/>
        </authorList>
    </citation>
    <scope>NUCLEOTIDE SEQUENCE [LARGE SCALE GENOMIC DNA]</scope>
    <source>
        <strain evidence="8">cv. GT1</strain>
        <tissue evidence="7">Leaf</tissue>
    </source>
</reference>
<comment type="caution">
    <text evidence="7">The sequence shown here is derived from an EMBL/GenBank/DDBJ whole genome shotgun (WGS) entry which is preliminary data.</text>
</comment>
<evidence type="ECO:0000256" key="3">
    <source>
        <dbReference type="ARBA" id="ARBA00022946"/>
    </source>
</evidence>
<evidence type="ECO:0000313" key="8">
    <source>
        <dbReference type="Proteomes" id="UP000467840"/>
    </source>
</evidence>
<dbReference type="GO" id="GO:0030234">
    <property type="term" value="F:enzyme regulator activity"/>
    <property type="evidence" value="ECO:0007669"/>
    <property type="project" value="TreeGrafter"/>
</dbReference>
<protein>
    <recommendedName>
        <fullName evidence="9">Cytochrome c oxidase subunit 6a</fullName>
    </recommendedName>
</protein>
<comment type="similarity">
    <text evidence="6">Belongs to the cytochrome c oxidase subunit 6A family.</text>
</comment>
<dbReference type="GO" id="GO:0005743">
    <property type="term" value="C:mitochondrial inner membrane"/>
    <property type="evidence" value="ECO:0007669"/>
    <property type="project" value="UniProtKB-SubCell"/>
</dbReference>
<dbReference type="GO" id="GO:0006123">
    <property type="term" value="P:mitochondrial electron transport, cytochrome c to oxygen"/>
    <property type="evidence" value="ECO:0007669"/>
    <property type="project" value="TreeGrafter"/>
</dbReference>
<keyword evidence="2" id="KW-0999">Mitochondrion inner membrane</keyword>
<evidence type="ECO:0000256" key="6">
    <source>
        <dbReference type="RuleBase" id="RU004396"/>
    </source>
</evidence>
<dbReference type="PANTHER" id="PTHR11504">
    <property type="entry name" value="CYTOCHROME C OXIDASE POLYPEPTIDE VIA"/>
    <property type="match status" value="1"/>
</dbReference>
<gene>
    <name evidence="7" type="ORF">GH714_033555</name>
</gene>
<keyword evidence="3" id="KW-0809">Transit peptide</keyword>